<dbReference type="PROSITE" id="PS00134">
    <property type="entry name" value="TRYPSIN_HIS"/>
    <property type="match status" value="1"/>
</dbReference>
<accession>A0ABX4IEB4</accession>
<evidence type="ECO:0000313" key="8">
    <source>
        <dbReference type="EMBL" id="PDK41331.1"/>
    </source>
</evidence>
<comment type="caution">
    <text evidence="8">The sequence shown here is derived from an EMBL/GenBank/DDBJ whole genome shotgun (WGS) entry which is preliminary data.</text>
</comment>
<evidence type="ECO:0000256" key="2">
    <source>
        <dbReference type="ARBA" id="ARBA00022670"/>
    </source>
</evidence>
<dbReference type="SUPFAM" id="SSF50494">
    <property type="entry name" value="Trypsin-like serine proteases"/>
    <property type="match status" value="1"/>
</dbReference>
<evidence type="ECO:0000256" key="5">
    <source>
        <dbReference type="ARBA" id="ARBA00022825"/>
    </source>
</evidence>
<dbReference type="InterPro" id="IPR008256">
    <property type="entry name" value="Peptidase_S1B"/>
</dbReference>
<keyword evidence="5 6" id="KW-0720">Serine protease</keyword>
<dbReference type="PANTHER" id="PTHR15462">
    <property type="entry name" value="SERINE PROTEASE"/>
    <property type="match status" value="1"/>
</dbReference>
<dbReference type="SMART" id="SM00728">
    <property type="entry name" value="ChW"/>
    <property type="match status" value="3"/>
</dbReference>
<sequence length="454" mass="49522">MKKLRTLTLMLAFTLFLLGGGIVVQAADDATIDEKVAGETVTNDGEDFIVDEISDLEDVNATEGTLDTSDAEEVDLSGIEVMKDEQEIIPGIKSIFGSDGRKLVTNTTQYPYSTSVFIKAEFPNLTKIGRYSIGSGQMIGDDSVLTAAHCLYKKEYGGWATKVTVYPGYNGSVAPFGKANAKKIYIPKEWTKTEPPAEDYGVIKLNKNIGQKTGTMGLTTNTSGAITISGYHGDKNGKLFTQTGSISKTTANSVYYKLDTTRGSSGSGVYNSKKQILAVNAYEYRDRSEDNYGTRITKEKLNNIYTWAFDNNLAVSKQKGINYELHVQSKGWMGNVANSTTSGTVGLGLRAEAMKISLSGMPYSGDIQYRSHVQGNGWQGWLKNGEISGTRGQSKRLEAFQVKLTGNMAKNYTVQYRAHVQNKGWQSWVKDGATAGTTGESLRIEAVQMRLVAK</sequence>
<evidence type="ECO:0000313" key="9">
    <source>
        <dbReference type="Proteomes" id="UP000219632"/>
    </source>
</evidence>
<dbReference type="InterPro" id="IPR009003">
    <property type="entry name" value="Peptidase_S1_PA"/>
</dbReference>
<evidence type="ECO:0000256" key="4">
    <source>
        <dbReference type="ARBA" id="ARBA00022801"/>
    </source>
</evidence>
<evidence type="ECO:0000256" key="3">
    <source>
        <dbReference type="ARBA" id="ARBA00022729"/>
    </source>
</evidence>
<gene>
    <name evidence="8" type="ORF">AFZ32_06190</name>
</gene>
<dbReference type="Gene3D" id="2.40.10.10">
    <property type="entry name" value="Trypsin-like serine proteases"/>
    <property type="match status" value="2"/>
</dbReference>
<feature type="domain" description="Peptidase S1" evidence="7">
    <location>
        <begin position="108"/>
        <end position="293"/>
    </location>
</feature>
<dbReference type="InterPro" id="IPR050966">
    <property type="entry name" value="Glutamyl_endopeptidase"/>
</dbReference>
<keyword evidence="3 6" id="KW-0732">Signal</keyword>
<name>A0ABX4IEB4_LISWE</name>
<keyword evidence="2 6" id="KW-0645">Protease</keyword>
<organism evidence="8 9">
    <name type="scientific">Listeria welshimeri</name>
    <dbReference type="NCBI Taxonomy" id="1643"/>
    <lineage>
        <taxon>Bacteria</taxon>
        <taxon>Bacillati</taxon>
        <taxon>Bacillota</taxon>
        <taxon>Bacilli</taxon>
        <taxon>Bacillales</taxon>
        <taxon>Listeriaceae</taxon>
        <taxon>Listeria</taxon>
    </lineage>
</organism>
<reference evidence="8 9" key="1">
    <citation type="submission" date="2017-09" db="EMBL/GenBank/DDBJ databases">
        <title>Draft Genomes of 144 Listeria Monocytogenes isolates from foods.</title>
        <authorList>
            <person name="Wu C.H."/>
            <person name="Ng J."/>
            <person name="Kiang D."/>
            <person name="Chen C.-Y."/>
            <person name="Frink S."/>
            <person name="Lafrades M."/>
            <person name="Morales C."/>
            <person name="Park P."/>
            <person name="Zwick M."/>
        </authorList>
    </citation>
    <scope>NUCLEOTIDE SEQUENCE [LARGE SCALE GENOMIC DNA]</scope>
    <source>
        <strain evidence="8 9">CDPHFDLB-F14M01633.75-2</strain>
    </source>
</reference>
<dbReference type="InterPro" id="IPR018114">
    <property type="entry name" value="TRYPSIN_HIS"/>
</dbReference>
<evidence type="ECO:0000256" key="6">
    <source>
        <dbReference type="RuleBase" id="RU004296"/>
    </source>
</evidence>
<dbReference type="InterPro" id="IPR001254">
    <property type="entry name" value="Trypsin_dom"/>
</dbReference>
<dbReference type="InterPro" id="IPR006637">
    <property type="entry name" value="ChW"/>
</dbReference>
<keyword evidence="4 6" id="KW-0378">Hydrolase</keyword>
<feature type="signal peptide" evidence="6">
    <location>
        <begin position="1"/>
        <end position="26"/>
    </location>
</feature>
<dbReference type="InterPro" id="IPR043504">
    <property type="entry name" value="Peptidase_S1_PA_chymotrypsin"/>
</dbReference>
<dbReference type="Pfam" id="PF07538">
    <property type="entry name" value="ChW"/>
    <property type="match status" value="3"/>
</dbReference>
<comment type="similarity">
    <text evidence="1 6">Belongs to the peptidase S1B family.</text>
</comment>
<dbReference type="Pfam" id="PF00089">
    <property type="entry name" value="Trypsin"/>
    <property type="match status" value="1"/>
</dbReference>
<evidence type="ECO:0000259" key="7">
    <source>
        <dbReference type="Pfam" id="PF00089"/>
    </source>
</evidence>
<dbReference type="GO" id="GO:0006508">
    <property type="term" value="P:proteolysis"/>
    <property type="evidence" value="ECO:0007669"/>
    <property type="project" value="UniProtKB-KW"/>
</dbReference>
<feature type="chain" id="PRO_5044983863" description="Serine protease" evidence="6">
    <location>
        <begin position="27"/>
        <end position="454"/>
    </location>
</feature>
<dbReference type="GO" id="GO:0008233">
    <property type="term" value="F:peptidase activity"/>
    <property type="evidence" value="ECO:0007669"/>
    <property type="project" value="UniProtKB-KW"/>
</dbReference>
<keyword evidence="9" id="KW-1185">Reference proteome</keyword>
<dbReference type="PRINTS" id="PR00839">
    <property type="entry name" value="V8PROTEASE"/>
</dbReference>
<dbReference type="EC" id="3.4.21.-" evidence="6"/>
<dbReference type="Proteomes" id="UP000219632">
    <property type="component" value="Unassembled WGS sequence"/>
</dbReference>
<dbReference type="EMBL" id="NYPG01000003">
    <property type="protein sequence ID" value="PDK41331.1"/>
    <property type="molecule type" value="Genomic_DNA"/>
</dbReference>
<dbReference type="RefSeq" id="WP_097350183.1">
    <property type="nucleotide sequence ID" value="NZ_JAERVU010000002.1"/>
</dbReference>
<proteinExistence type="inferred from homology"/>
<dbReference type="PANTHER" id="PTHR15462:SF8">
    <property type="entry name" value="SERINE PROTEASE"/>
    <property type="match status" value="1"/>
</dbReference>
<evidence type="ECO:0000256" key="1">
    <source>
        <dbReference type="ARBA" id="ARBA00008764"/>
    </source>
</evidence>
<protein>
    <recommendedName>
        <fullName evidence="6">Serine protease</fullName>
        <ecNumber evidence="6">3.4.21.-</ecNumber>
    </recommendedName>
</protein>